<dbReference type="Gene3D" id="2.170.130.10">
    <property type="entry name" value="TonB-dependent receptor, plug domain"/>
    <property type="match status" value="1"/>
</dbReference>
<dbReference type="STRING" id="1267423.SAMN05216290_1073"/>
<reference evidence="3" key="1">
    <citation type="submission" date="2016-10" db="EMBL/GenBank/DDBJ databases">
        <authorList>
            <person name="Varghese N."/>
            <person name="Submissions S."/>
        </authorList>
    </citation>
    <scope>NUCLEOTIDE SEQUENCE [LARGE SCALE GENOMIC DNA]</scope>
    <source>
        <strain evidence="3">CGMCC 1.12402</strain>
    </source>
</reference>
<dbReference type="GeneID" id="99985809"/>
<dbReference type="InterPro" id="IPR008969">
    <property type="entry name" value="CarboxyPept-like_regulatory"/>
</dbReference>
<proteinExistence type="predicted"/>
<dbReference type="SUPFAM" id="SSF49464">
    <property type="entry name" value="Carboxypeptidase regulatory domain-like"/>
    <property type="match status" value="1"/>
</dbReference>
<dbReference type="AlphaFoldDB" id="A0A1I0NBA7"/>
<dbReference type="SUPFAM" id="SSF56935">
    <property type="entry name" value="Porins"/>
    <property type="match status" value="1"/>
</dbReference>
<sequence length="1153" mass="132381">MKHTLLLFFLILSHLSFSQGFEVIGRVVDETGNPVALANVYLSGTTHGSATNKHGEFKISNIKPSQYQLIVSHVNYKLKLVNIEISLSGLDLGRISLEETTYALSEVEITKKVNKKRWNKHFKMFKEFVFGEHFKNRHIKIPNSYNADFEVDGKTIKEYYPFQLNIINTYTGFEMLYAVESFQIGEARKHALAYVGFTPLQPNDSEQKATWENNRFAVYRGSLRHFFKSLINNELPENGFRARVSFTGEKGKVFQRASSAPLFDEKLKIEPIGDKVRISFEQDLGIDYFNELGGNGNAQTSFVRTYNGYIDVYENGIPVNPGSFDIYGHLATEGLYEMLPTDYSFSDELEKEINKADNITEIANRLFNHITEKPTEKVYLHLAKPYLAYNELMRYQAYVVAGPEHIPTTLSQNLTVELFDQYLNKIDQQELFVENGMAEGDFLIADTLQSQTFYLRAYTDWMLNFDEDFIELRKFEIANKQTDNPEEIPTPNLRFFPEGGYLIAGLTSNIAFEYNLGKEYFSGEIRDENDKVIAKFEGKDFRGSFHFKPEKGKNYYATVNGSNNKFDLPKAKNTGVVLTANNNAEYEQLYMALATNEPIADKAGHLLIHTRGLVQYYEKINWNDNAISVNVPTKLIADGLSHITYFDDEMTPLAERLFFKKSKEEKLKVSIDLNKRAYSLREVTQVSIDISDQDWVGQMASASVSIIDINQIDPEAFGQNILSNLLLSSDIADGIVNATKYLNGSIEELKALDLILLTKGWRRFKWEEIKENKLEIEYAPKVGFEVSGQIFANGRRKPLADQSIMHLSLFNNQNSFKESISGEDGSFHFNELKYYKNSSYLQMNDIKVRNTLHFSSMKYNLADKPKLKNIRYNPNDLGAKQANRMVDVLEMQAILDSTYYRDLGSFVVEGKKESGFLENQARGQLYKSGRYSYSITDLMKRGHYFRSPLHALLGRLPGFEMINNIQDPMSPRVSLSRANAGIQFNSNPTPLFFIDDGKVPLFQVMMTPLVRIDRIEVMKGTQAFHNYGPEAAGGVIAIYTKTPEEMQEYNRFMTEKFGVNKHFEQYILPGGYYQVREFYSPDYSTERLEHAKTDYRNLIHWEPKIRTTESGQYQFSYYNADIPTEVMIILEGVTDHGEPFFSTKTYQVNNRDN</sequence>
<dbReference type="EMBL" id="FOIR01000001">
    <property type="protein sequence ID" value="SEV98581.1"/>
    <property type="molecule type" value="Genomic_DNA"/>
</dbReference>
<keyword evidence="3" id="KW-1185">Reference proteome</keyword>
<dbReference type="Pfam" id="PF13715">
    <property type="entry name" value="CarbopepD_reg_2"/>
    <property type="match status" value="1"/>
</dbReference>
<keyword evidence="1" id="KW-0732">Signal</keyword>
<evidence type="ECO:0000313" key="3">
    <source>
        <dbReference type="Proteomes" id="UP000199437"/>
    </source>
</evidence>
<feature type="signal peptide" evidence="1">
    <location>
        <begin position="1"/>
        <end position="18"/>
    </location>
</feature>
<dbReference type="Gene3D" id="2.60.40.1120">
    <property type="entry name" value="Carboxypeptidase-like, regulatory domain"/>
    <property type="match status" value="1"/>
</dbReference>
<organism evidence="2 3">
    <name type="scientific">Roseivirga pacifica</name>
    <dbReference type="NCBI Taxonomy" id="1267423"/>
    <lineage>
        <taxon>Bacteria</taxon>
        <taxon>Pseudomonadati</taxon>
        <taxon>Bacteroidota</taxon>
        <taxon>Cytophagia</taxon>
        <taxon>Cytophagales</taxon>
        <taxon>Roseivirgaceae</taxon>
        <taxon>Roseivirga</taxon>
    </lineage>
</organism>
<gene>
    <name evidence="2" type="ORF">SAMN05216290_1073</name>
</gene>
<evidence type="ECO:0000313" key="2">
    <source>
        <dbReference type="EMBL" id="SEV98581.1"/>
    </source>
</evidence>
<accession>A0A1I0NBA7</accession>
<name>A0A1I0NBA7_9BACT</name>
<dbReference type="OrthoDB" id="679547at2"/>
<feature type="chain" id="PRO_5011486533" evidence="1">
    <location>
        <begin position="19"/>
        <end position="1153"/>
    </location>
</feature>
<dbReference type="Proteomes" id="UP000199437">
    <property type="component" value="Unassembled WGS sequence"/>
</dbReference>
<dbReference type="InterPro" id="IPR037066">
    <property type="entry name" value="Plug_dom_sf"/>
</dbReference>
<dbReference type="RefSeq" id="WP_090257482.1">
    <property type="nucleotide sequence ID" value="NZ_FOIR01000001.1"/>
</dbReference>
<protein>
    <submittedName>
        <fullName evidence="2">CarboxypepD_reg-like domain-containing protein</fullName>
    </submittedName>
</protein>
<evidence type="ECO:0000256" key="1">
    <source>
        <dbReference type="SAM" id="SignalP"/>
    </source>
</evidence>